<evidence type="ECO:0000313" key="3">
    <source>
        <dbReference type="Proteomes" id="UP001392437"/>
    </source>
</evidence>
<evidence type="ECO:0000256" key="1">
    <source>
        <dbReference type="SAM" id="MobiDB-lite"/>
    </source>
</evidence>
<accession>A0AAW0R2T8</accession>
<dbReference type="Proteomes" id="UP001392437">
    <property type="component" value="Unassembled WGS sequence"/>
</dbReference>
<protein>
    <submittedName>
        <fullName evidence="2">Uncharacterized protein</fullName>
    </submittedName>
</protein>
<gene>
    <name evidence="2" type="ORF">PG999_005655</name>
</gene>
<organism evidence="2 3">
    <name type="scientific">Apiospora kogelbergensis</name>
    <dbReference type="NCBI Taxonomy" id="1337665"/>
    <lineage>
        <taxon>Eukaryota</taxon>
        <taxon>Fungi</taxon>
        <taxon>Dikarya</taxon>
        <taxon>Ascomycota</taxon>
        <taxon>Pezizomycotina</taxon>
        <taxon>Sordariomycetes</taxon>
        <taxon>Xylariomycetidae</taxon>
        <taxon>Amphisphaeriales</taxon>
        <taxon>Apiosporaceae</taxon>
        <taxon>Apiospora</taxon>
    </lineage>
</organism>
<dbReference type="AlphaFoldDB" id="A0AAW0R2T8"/>
<proteinExistence type="predicted"/>
<sequence>MATCTTTTASGSSTAVMEMRDLQAAPPHTKLEAQLPDEDYSSPPLRPGRLLAPAAGERREAPALELPQEQRAQDRGLLLVVHRDGRQRRGVWREFLFPSIKSGAFLNRVAMDDDEWLT</sequence>
<dbReference type="EMBL" id="JAQQWP010000004">
    <property type="protein sequence ID" value="KAK8121535.1"/>
    <property type="molecule type" value="Genomic_DNA"/>
</dbReference>
<reference evidence="2 3" key="1">
    <citation type="submission" date="2023-01" db="EMBL/GenBank/DDBJ databases">
        <title>Analysis of 21 Apiospora genomes using comparative genomics revels a genus with tremendous synthesis potential of carbohydrate active enzymes and secondary metabolites.</title>
        <authorList>
            <person name="Sorensen T."/>
        </authorList>
    </citation>
    <scope>NUCLEOTIDE SEQUENCE [LARGE SCALE GENOMIC DNA]</scope>
    <source>
        <strain evidence="2 3">CBS 117206</strain>
    </source>
</reference>
<feature type="region of interest" description="Disordered" evidence="1">
    <location>
        <begin position="26"/>
        <end position="74"/>
    </location>
</feature>
<comment type="caution">
    <text evidence="2">The sequence shown here is derived from an EMBL/GenBank/DDBJ whole genome shotgun (WGS) entry which is preliminary data.</text>
</comment>
<name>A0AAW0R2T8_9PEZI</name>
<evidence type="ECO:0000313" key="2">
    <source>
        <dbReference type="EMBL" id="KAK8121535.1"/>
    </source>
</evidence>
<keyword evidence="3" id="KW-1185">Reference proteome</keyword>